<protein>
    <submittedName>
        <fullName evidence="1">Uncharacterized protein</fullName>
    </submittedName>
</protein>
<reference evidence="1 2" key="1">
    <citation type="journal article" date="2019" name="Nat. Med.">
        <title>A library of human gut bacterial isolates paired with longitudinal multiomics data enables mechanistic microbiome research.</title>
        <authorList>
            <person name="Poyet M."/>
            <person name="Groussin M."/>
            <person name="Gibbons S.M."/>
            <person name="Avila-Pacheco J."/>
            <person name="Jiang X."/>
            <person name="Kearney S.M."/>
            <person name="Perrotta A.R."/>
            <person name="Berdy B."/>
            <person name="Zhao S."/>
            <person name="Lieberman T.D."/>
            <person name="Swanson P.K."/>
            <person name="Smith M."/>
            <person name="Roesemann S."/>
            <person name="Alexander J.E."/>
            <person name="Rich S.A."/>
            <person name="Livny J."/>
            <person name="Vlamakis H."/>
            <person name="Clish C."/>
            <person name="Bullock K."/>
            <person name="Deik A."/>
            <person name="Scott J."/>
            <person name="Pierce K.A."/>
            <person name="Xavier R.J."/>
            <person name="Alm E.J."/>
        </authorList>
    </citation>
    <scope>NUCLEOTIDE SEQUENCE [LARGE SCALE GENOMIC DNA]</scope>
    <source>
        <strain evidence="1 2">BIOML-A2</strain>
    </source>
</reference>
<dbReference type="EMBL" id="VWFC01000018">
    <property type="protein sequence ID" value="KAB1325147.1"/>
    <property type="molecule type" value="Genomic_DNA"/>
</dbReference>
<comment type="caution">
    <text evidence="1">The sequence shown here is derived from an EMBL/GenBank/DDBJ whole genome shotgun (WGS) entry which is preliminary data.</text>
</comment>
<dbReference type="AlphaFoldDB" id="A0A139L3W8"/>
<organism evidence="1 2">
    <name type="scientific">Bacteroides ovatus</name>
    <dbReference type="NCBI Taxonomy" id="28116"/>
    <lineage>
        <taxon>Bacteria</taxon>
        <taxon>Pseudomonadati</taxon>
        <taxon>Bacteroidota</taxon>
        <taxon>Bacteroidia</taxon>
        <taxon>Bacteroidales</taxon>
        <taxon>Bacteroidaceae</taxon>
        <taxon>Bacteroides</taxon>
    </lineage>
</organism>
<dbReference type="Proteomes" id="UP000375690">
    <property type="component" value="Unassembled WGS sequence"/>
</dbReference>
<sequence length="298" mass="34287">MSNFGKTERKIKDLFLSEKKFTYEQANYSVLKCDKPTSSKGECKTDVYVLAQDDLGNQKEFKISVKQNNADFLENKISLDRAIEILGSDAQSIIERSIAKIKKTFEDDYLVYFKPYKKTKALSLTMGWKFEFINKLGGKKCGIIDLTDQQKIDIYAGTNLNLDKKNSSVNGETVINSGVANYIITIDAPNKDLNYYLSKMQPIEHFAKQQDIYFVCKALNYRANKDKWDGDRSLSVYVNWFLDQEGKLQGKLVFEKPLSVKGHSIGKNIKNLLATLQINKNNFHELNKYLHKDVRRIQ</sequence>
<dbReference type="RefSeq" id="WP_061448181.1">
    <property type="nucleotide sequence ID" value="NZ_CAXTIO010000015.1"/>
</dbReference>
<gene>
    <name evidence="1" type="ORF">F3B53_15380</name>
</gene>
<proteinExistence type="predicted"/>
<name>A0A139L3W8_BACOV</name>
<evidence type="ECO:0000313" key="2">
    <source>
        <dbReference type="Proteomes" id="UP000375690"/>
    </source>
</evidence>
<evidence type="ECO:0000313" key="1">
    <source>
        <dbReference type="EMBL" id="KAB1325147.1"/>
    </source>
</evidence>
<accession>A0A139L3W8</accession>